<feature type="domain" description="Glycosyl transferase 48" evidence="1">
    <location>
        <begin position="69"/>
        <end position="112"/>
    </location>
</feature>
<proteinExistence type="predicted"/>
<sequence length="117" mass="12958">MPSHALFGLGVPELVVIAGVAELAAKEFESELKPEPEDHVTGSSPVAMSNKEDFIFRCAIGFAYDIANDNGGAKYRATGRGFVFKHEKFAENYRMYSRSHFVKGLELMVQIKISTNQ</sequence>
<dbReference type="AlphaFoldDB" id="A0A3P6CCV4"/>
<dbReference type="EMBL" id="LR031873">
    <property type="protein sequence ID" value="VDD13256.1"/>
    <property type="molecule type" value="Genomic_DNA"/>
</dbReference>
<dbReference type="GO" id="GO:0000148">
    <property type="term" value="C:1,3-beta-D-glucan synthase complex"/>
    <property type="evidence" value="ECO:0007669"/>
    <property type="project" value="InterPro"/>
</dbReference>
<evidence type="ECO:0000313" key="2">
    <source>
        <dbReference type="EMBL" id="VDD13256.1"/>
    </source>
</evidence>
<evidence type="ECO:0000259" key="1">
    <source>
        <dbReference type="Pfam" id="PF02364"/>
    </source>
</evidence>
<accession>A0A3P6CCV4</accession>
<dbReference type="Pfam" id="PF02364">
    <property type="entry name" value="Glucan_synthase"/>
    <property type="match status" value="1"/>
</dbReference>
<dbReference type="PANTHER" id="PTHR12741">
    <property type="entry name" value="LYST-INTERACTING PROTEIN LIP5 DOPAMINE RESPONSIVE PROTEIN DRG-1"/>
    <property type="match status" value="1"/>
</dbReference>
<dbReference type="PANTHER" id="PTHR12741:SF106">
    <property type="entry name" value="CALLOSE SYNTHASE 5"/>
    <property type="match status" value="1"/>
</dbReference>
<protein>
    <recommendedName>
        <fullName evidence="1">Glycosyl transferase 48 domain-containing protein</fullName>
    </recommendedName>
</protein>
<dbReference type="GO" id="GO:0006075">
    <property type="term" value="P:(1-&gt;3)-beta-D-glucan biosynthetic process"/>
    <property type="evidence" value="ECO:0007669"/>
    <property type="project" value="InterPro"/>
</dbReference>
<dbReference type="GO" id="GO:0003843">
    <property type="term" value="F:1,3-beta-D-glucan synthase activity"/>
    <property type="evidence" value="ECO:0007669"/>
    <property type="project" value="InterPro"/>
</dbReference>
<dbReference type="GO" id="GO:0005886">
    <property type="term" value="C:plasma membrane"/>
    <property type="evidence" value="ECO:0007669"/>
    <property type="project" value="TreeGrafter"/>
</dbReference>
<dbReference type="InterPro" id="IPR003440">
    <property type="entry name" value="Glyco_trans_48_dom"/>
</dbReference>
<reference evidence="2" key="1">
    <citation type="submission" date="2018-11" db="EMBL/GenBank/DDBJ databases">
        <authorList>
            <consortium name="Genoscope - CEA"/>
            <person name="William W."/>
        </authorList>
    </citation>
    <scope>NUCLEOTIDE SEQUENCE</scope>
</reference>
<feature type="non-terminal residue" evidence="2">
    <location>
        <position position="117"/>
    </location>
</feature>
<gene>
    <name evidence="2" type="ORF">BOLC4T27061H</name>
</gene>
<name>A0A3P6CCV4_BRAOL</name>
<organism evidence="2">
    <name type="scientific">Brassica oleracea</name>
    <name type="common">Wild cabbage</name>
    <dbReference type="NCBI Taxonomy" id="3712"/>
    <lineage>
        <taxon>Eukaryota</taxon>
        <taxon>Viridiplantae</taxon>
        <taxon>Streptophyta</taxon>
        <taxon>Embryophyta</taxon>
        <taxon>Tracheophyta</taxon>
        <taxon>Spermatophyta</taxon>
        <taxon>Magnoliopsida</taxon>
        <taxon>eudicotyledons</taxon>
        <taxon>Gunneridae</taxon>
        <taxon>Pentapetalae</taxon>
        <taxon>rosids</taxon>
        <taxon>malvids</taxon>
        <taxon>Brassicales</taxon>
        <taxon>Brassicaceae</taxon>
        <taxon>Brassiceae</taxon>
        <taxon>Brassica</taxon>
    </lineage>
</organism>